<comment type="caution">
    <text evidence="5">The sequence shown here is derived from an EMBL/GenBank/DDBJ whole genome shotgun (WGS) entry which is preliminary data.</text>
</comment>
<organism evidence="5 6">
    <name type="scientific">Deinococcus arcticus</name>
    <dbReference type="NCBI Taxonomy" id="2136176"/>
    <lineage>
        <taxon>Bacteria</taxon>
        <taxon>Thermotogati</taxon>
        <taxon>Deinococcota</taxon>
        <taxon>Deinococci</taxon>
        <taxon>Deinococcales</taxon>
        <taxon>Deinococcaceae</taxon>
        <taxon>Deinococcus</taxon>
    </lineage>
</organism>
<keyword evidence="2" id="KW-0238">DNA-binding</keyword>
<sequence length="278" mass="30978">MTQLTLRSLGRAEVLRGGQPVKWEAESARDLVFFLMAHPEGRSREDIIHGLWQEDGTARSGNRFRVTLHRARAALGDPGSITEAYGAYRLSGEVLRASDVFRLYAALADAEHAEGDARFFALGQAIAEYGGDFLPHVQADWVHSAREEHQAAYTRACLERSVLHCEQLHCELAVRDLVAALRRDPFLGENHHQKLMTCLSVVEDKYAATEHYRRFVRFLRDDLSDAPMPETVALAERIKGGERICGHGQKAPTPLAHTCPLTPDGRCPGPYADLLTLE</sequence>
<dbReference type="InterPro" id="IPR036388">
    <property type="entry name" value="WH-like_DNA-bd_sf"/>
</dbReference>
<evidence type="ECO:0000256" key="1">
    <source>
        <dbReference type="ARBA" id="ARBA00005820"/>
    </source>
</evidence>
<dbReference type="Pfam" id="PF03704">
    <property type="entry name" value="BTAD"/>
    <property type="match status" value="1"/>
</dbReference>
<feature type="domain" description="OmpR/PhoB-type" evidence="3">
    <location>
        <begin position="18"/>
        <end position="90"/>
    </location>
</feature>
<dbReference type="AlphaFoldDB" id="A0A2T3W375"/>
<evidence type="ECO:0000313" key="6">
    <source>
        <dbReference type="Proteomes" id="UP000240317"/>
    </source>
</evidence>
<gene>
    <name evidence="5" type="ORF">C8263_18395</name>
</gene>
<dbReference type="SUPFAM" id="SSF48452">
    <property type="entry name" value="TPR-like"/>
    <property type="match status" value="1"/>
</dbReference>
<dbReference type="SMART" id="SM01043">
    <property type="entry name" value="BTAD"/>
    <property type="match status" value="1"/>
</dbReference>
<name>A0A2T3W375_9DEIO</name>
<comment type="similarity">
    <text evidence="1">Belongs to the AfsR/DnrI/RedD regulatory family.</text>
</comment>
<dbReference type="SUPFAM" id="SSF46894">
    <property type="entry name" value="C-terminal effector domain of the bipartite response regulators"/>
    <property type="match status" value="1"/>
</dbReference>
<dbReference type="Gene3D" id="1.10.10.10">
    <property type="entry name" value="Winged helix-like DNA-binding domain superfamily/Winged helix DNA-binding domain"/>
    <property type="match status" value="1"/>
</dbReference>
<dbReference type="InterPro" id="IPR005158">
    <property type="entry name" value="BTAD"/>
</dbReference>
<dbReference type="GO" id="GO:0003677">
    <property type="term" value="F:DNA binding"/>
    <property type="evidence" value="ECO:0007669"/>
    <property type="project" value="UniProtKB-KW"/>
</dbReference>
<dbReference type="PANTHER" id="PTHR35807">
    <property type="entry name" value="TRANSCRIPTIONAL REGULATOR REDD-RELATED"/>
    <property type="match status" value="1"/>
</dbReference>
<evidence type="ECO:0000313" key="5">
    <source>
        <dbReference type="EMBL" id="PTA66348.1"/>
    </source>
</evidence>
<dbReference type="EMBL" id="PYSV01000039">
    <property type="protein sequence ID" value="PTA66348.1"/>
    <property type="molecule type" value="Genomic_DNA"/>
</dbReference>
<dbReference type="GO" id="GO:0000160">
    <property type="term" value="P:phosphorelay signal transduction system"/>
    <property type="evidence" value="ECO:0007669"/>
    <property type="project" value="InterPro"/>
</dbReference>
<dbReference type="OrthoDB" id="58925at2"/>
<dbReference type="SMART" id="SM00862">
    <property type="entry name" value="Trans_reg_C"/>
    <property type="match status" value="1"/>
</dbReference>
<dbReference type="InterPro" id="IPR016032">
    <property type="entry name" value="Sig_transdc_resp-reg_C-effctor"/>
</dbReference>
<reference evidence="5 6" key="1">
    <citation type="submission" date="2018-03" db="EMBL/GenBank/DDBJ databases">
        <title>Draft genome of Deinococcus sp. OD32.</title>
        <authorList>
            <person name="Wang X.-P."/>
            <person name="Du Z.-J."/>
        </authorList>
    </citation>
    <scope>NUCLEOTIDE SEQUENCE [LARGE SCALE GENOMIC DNA]</scope>
    <source>
        <strain evidence="5 6">OD32</strain>
    </source>
</reference>
<dbReference type="InterPro" id="IPR011990">
    <property type="entry name" value="TPR-like_helical_dom_sf"/>
</dbReference>
<evidence type="ECO:0000259" key="3">
    <source>
        <dbReference type="SMART" id="SM00862"/>
    </source>
</evidence>
<feature type="domain" description="Bacterial transcriptional activator" evidence="4">
    <location>
        <begin position="98"/>
        <end position="239"/>
    </location>
</feature>
<keyword evidence="6" id="KW-1185">Reference proteome</keyword>
<dbReference type="RefSeq" id="WP_107139574.1">
    <property type="nucleotide sequence ID" value="NZ_PYSV01000039.1"/>
</dbReference>
<dbReference type="Proteomes" id="UP000240317">
    <property type="component" value="Unassembled WGS sequence"/>
</dbReference>
<dbReference type="InterPro" id="IPR051677">
    <property type="entry name" value="AfsR-DnrI-RedD_regulator"/>
</dbReference>
<evidence type="ECO:0000259" key="4">
    <source>
        <dbReference type="SMART" id="SM01043"/>
    </source>
</evidence>
<evidence type="ECO:0000256" key="2">
    <source>
        <dbReference type="ARBA" id="ARBA00023125"/>
    </source>
</evidence>
<dbReference type="GO" id="GO:0006355">
    <property type="term" value="P:regulation of DNA-templated transcription"/>
    <property type="evidence" value="ECO:0007669"/>
    <property type="project" value="InterPro"/>
</dbReference>
<dbReference type="Gene3D" id="1.25.40.10">
    <property type="entry name" value="Tetratricopeptide repeat domain"/>
    <property type="match status" value="1"/>
</dbReference>
<proteinExistence type="inferred from homology"/>
<protein>
    <submittedName>
        <fullName evidence="5">Response regulator receiver protein</fullName>
    </submittedName>
</protein>
<dbReference type="InterPro" id="IPR001867">
    <property type="entry name" value="OmpR/PhoB-type_DNA-bd"/>
</dbReference>
<accession>A0A2T3W375</accession>